<dbReference type="GO" id="GO:0016491">
    <property type="term" value="F:oxidoreductase activity"/>
    <property type="evidence" value="ECO:0007669"/>
    <property type="project" value="UniProtKB-KW"/>
</dbReference>
<evidence type="ECO:0000256" key="4">
    <source>
        <dbReference type="ARBA" id="ARBA00022691"/>
    </source>
</evidence>
<sequence length="235" mass="27440">MIEKEILLREKQRYNLPLFISKQEEKLLRKNCPVQKIIGYQILQNVHIDLSYNVLIPRYETEELILESYKYINKDSKVLDLGCGSGFIGLAIKKNINCDVDMVDISNAAIKQTKKNAKLNNLEVNVFKSNWFKKINNKYDLIISNPPYLSLKNTPYIGSLKYDPKKALYAKNNGFKHYETILKNAKKYLKENGHILFEVDDFVADMLKNKYQNIKIIKDINNKNRIAIIKYGDLK</sequence>
<keyword evidence="8" id="KW-1185">Reference proteome</keyword>
<dbReference type="InterPro" id="IPR007848">
    <property type="entry name" value="Small_mtfrase_dom"/>
</dbReference>
<accession>A0A448ZV86</accession>
<proteinExistence type="predicted"/>
<evidence type="ECO:0000313" key="8">
    <source>
        <dbReference type="Proteomes" id="UP000290482"/>
    </source>
</evidence>
<organism evidence="7 8">
    <name type="scientific">Metamycoplasma orale</name>
    <name type="common">Mycoplasma orale</name>
    <dbReference type="NCBI Taxonomy" id="2121"/>
    <lineage>
        <taxon>Bacteria</taxon>
        <taxon>Bacillati</taxon>
        <taxon>Mycoplasmatota</taxon>
        <taxon>Mycoplasmoidales</taxon>
        <taxon>Metamycoplasmataceae</taxon>
        <taxon>Metamycoplasma</taxon>
    </lineage>
</organism>
<keyword evidence="7" id="KW-0560">Oxidoreductase</keyword>
<evidence type="ECO:0000313" key="7">
    <source>
        <dbReference type="EMBL" id="VEU55158.1"/>
    </source>
</evidence>
<dbReference type="GO" id="GO:0003676">
    <property type="term" value="F:nucleic acid binding"/>
    <property type="evidence" value="ECO:0007669"/>
    <property type="project" value="InterPro"/>
</dbReference>
<dbReference type="OrthoDB" id="9800643at2"/>
<dbReference type="AlphaFoldDB" id="A0A448ZV86"/>
<dbReference type="PROSITE" id="PS00092">
    <property type="entry name" value="N6_MTASE"/>
    <property type="match status" value="1"/>
</dbReference>
<dbReference type="SUPFAM" id="SSF53335">
    <property type="entry name" value="S-adenosyl-L-methionine-dependent methyltransferases"/>
    <property type="match status" value="1"/>
</dbReference>
<evidence type="ECO:0000256" key="2">
    <source>
        <dbReference type="ARBA" id="ARBA00022603"/>
    </source>
</evidence>
<dbReference type="CDD" id="cd02440">
    <property type="entry name" value="AdoMet_MTases"/>
    <property type="match status" value="1"/>
</dbReference>
<dbReference type="RefSeq" id="WP_022935903.1">
    <property type="nucleotide sequence ID" value="NZ_LR214940.1"/>
</dbReference>
<evidence type="ECO:0000256" key="5">
    <source>
        <dbReference type="ARBA" id="ARBA00048391"/>
    </source>
</evidence>
<feature type="domain" description="Methyltransferase small" evidence="6">
    <location>
        <begin position="72"/>
        <end position="150"/>
    </location>
</feature>
<dbReference type="GO" id="GO:0102559">
    <property type="term" value="F:peptide chain release factor N(5)-glutamine methyltransferase activity"/>
    <property type="evidence" value="ECO:0007669"/>
    <property type="project" value="UniProtKB-EC"/>
</dbReference>
<dbReference type="PRINTS" id="PR00507">
    <property type="entry name" value="N12N6MTFRASE"/>
</dbReference>
<dbReference type="InterPro" id="IPR002052">
    <property type="entry name" value="DNA_methylase_N6_adenine_CS"/>
</dbReference>
<evidence type="ECO:0000256" key="3">
    <source>
        <dbReference type="ARBA" id="ARBA00022679"/>
    </source>
</evidence>
<protein>
    <recommendedName>
        <fullName evidence="1">peptide chain release factor N(5)-glutamine methyltransferase</fullName>
        <ecNumber evidence="1">2.1.1.297</ecNumber>
    </recommendedName>
</protein>
<dbReference type="EMBL" id="LR214940">
    <property type="protein sequence ID" value="VEU55158.1"/>
    <property type="molecule type" value="Genomic_DNA"/>
</dbReference>
<keyword evidence="3 7" id="KW-0808">Transferase</keyword>
<name>A0A448ZV86_METOS</name>
<comment type="catalytic activity">
    <reaction evidence="5">
        <text>L-glutaminyl-[peptide chain release factor] + S-adenosyl-L-methionine = N(5)-methyl-L-glutaminyl-[peptide chain release factor] + S-adenosyl-L-homocysteine + H(+)</text>
        <dbReference type="Rhea" id="RHEA:42896"/>
        <dbReference type="Rhea" id="RHEA-COMP:10271"/>
        <dbReference type="Rhea" id="RHEA-COMP:10272"/>
        <dbReference type="ChEBI" id="CHEBI:15378"/>
        <dbReference type="ChEBI" id="CHEBI:30011"/>
        <dbReference type="ChEBI" id="CHEBI:57856"/>
        <dbReference type="ChEBI" id="CHEBI:59789"/>
        <dbReference type="ChEBI" id="CHEBI:61891"/>
        <dbReference type="EC" id="2.1.1.297"/>
    </reaction>
</comment>
<dbReference type="InterPro" id="IPR029063">
    <property type="entry name" value="SAM-dependent_MTases_sf"/>
</dbReference>
<dbReference type="PANTHER" id="PTHR18895">
    <property type="entry name" value="HEMK METHYLTRANSFERASE"/>
    <property type="match status" value="1"/>
</dbReference>
<reference evidence="7 8" key="1">
    <citation type="submission" date="2019-01" db="EMBL/GenBank/DDBJ databases">
        <authorList>
            <consortium name="Pathogen Informatics"/>
        </authorList>
    </citation>
    <scope>NUCLEOTIDE SEQUENCE [LARGE SCALE GENOMIC DNA]</scope>
    <source>
        <strain evidence="7 8">NCTC10112</strain>
    </source>
</reference>
<dbReference type="NCBIfam" id="TIGR00536">
    <property type="entry name" value="hemK_fam"/>
    <property type="match status" value="1"/>
</dbReference>
<keyword evidence="4" id="KW-0949">S-adenosyl-L-methionine</keyword>
<dbReference type="PANTHER" id="PTHR18895:SF74">
    <property type="entry name" value="MTRF1L RELEASE FACTOR GLUTAMINE METHYLTRANSFERASE"/>
    <property type="match status" value="1"/>
</dbReference>
<dbReference type="Pfam" id="PF05175">
    <property type="entry name" value="MTS"/>
    <property type="match status" value="1"/>
</dbReference>
<evidence type="ECO:0000259" key="6">
    <source>
        <dbReference type="Pfam" id="PF05175"/>
    </source>
</evidence>
<dbReference type="KEGG" id="mob:NCTC10112_00036"/>
<dbReference type="InterPro" id="IPR050320">
    <property type="entry name" value="N5-glutamine_MTase"/>
</dbReference>
<dbReference type="InterPro" id="IPR004556">
    <property type="entry name" value="HemK-like"/>
</dbReference>
<gene>
    <name evidence="7" type="primary">hemK</name>
    <name evidence="7" type="ORF">NCTC10112_00036</name>
</gene>
<evidence type="ECO:0000256" key="1">
    <source>
        <dbReference type="ARBA" id="ARBA00012771"/>
    </source>
</evidence>
<dbReference type="Proteomes" id="UP000290482">
    <property type="component" value="Chromosome"/>
</dbReference>
<dbReference type="EC" id="2.1.1.297" evidence="1"/>
<dbReference type="Gene3D" id="3.40.50.150">
    <property type="entry name" value="Vaccinia Virus protein VP39"/>
    <property type="match status" value="1"/>
</dbReference>
<dbReference type="GO" id="GO:0032259">
    <property type="term" value="P:methylation"/>
    <property type="evidence" value="ECO:0007669"/>
    <property type="project" value="UniProtKB-KW"/>
</dbReference>
<keyword evidence="2 7" id="KW-0489">Methyltransferase</keyword>